<organism evidence="2 3">
    <name type="scientific">Asanoa iriomotensis</name>
    <dbReference type="NCBI Taxonomy" id="234613"/>
    <lineage>
        <taxon>Bacteria</taxon>
        <taxon>Bacillati</taxon>
        <taxon>Actinomycetota</taxon>
        <taxon>Actinomycetes</taxon>
        <taxon>Micromonosporales</taxon>
        <taxon>Micromonosporaceae</taxon>
        <taxon>Asanoa</taxon>
    </lineage>
</organism>
<keyword evidence="1" id="KW-0732">Signal</keyword>
<dbReference type="InterPro" id="IPR043504">
    <property type="entry name" value="Peptidase_S1_PA_chymotrypsin"/>
</dbReference>
<dbReference type="InterPro" id="IPR018114">
    <property type="entry name" value="TRYPSIN_HIS"/>
</dbReference>
<evidence type="ECO:0000313" key="2">
    <source>
        <dbReference type="EMBL" id="GIF61383.1"/>
    </source>
</evidence>
<dbReference type="GO" id="GO:0006508">
    <property type="term" value="P:proteolysis"/>
    <property type="evidence" value="ECO:0007669"/>
    <property type="project" value="UniProtKB-KW"/>
</dbReference>
<comment type="caution">
    <text evidence="2">The sequence shown here is derived from an EMBL/GenBank/DDBJ whole genome shotgun (WGS) entry which is preliminary data.</text>
</comment>
<protein>
    <submittedName>
        <fullName evidence="2">Protease</fullName>
    </submittedName>
</protein>
<dbReference type="PROSITE" id="PS00134">
    <property type="entry name" value="TRYPSIN_HIS"/>
    <property type="match status" value="1"/>
</dbReference>
<evidence type="ECO:0000313" key="3">
    <source>
        <dbReference type="Proteomes" id="UP000624325"/>
    </source>
</evidence>
<feature type="chain" id="PRO_5045866736" evidence="1">
    <location>
        <begin position="28"/>
        <end position="433"/>
    </location>
</feature>
<accession>A0ABQ4CF40</accession>
<dbReference type="Proteomes" id="UP000624325">
    <property type="component" value="Unassembled WGS sequence"/>
</dbReference>
<evidence type="ECO:0000256" key="1">
    <source>
        <dbReference type="SAM" id="SignalP"/>
    </source>
</evidence>
<dbReference type="InterPro" id="IPR009003">
    <property type="entry name" value="Peptidase_S1_PA"/>
</dbReference>
<proteinExistence type="predicted"/>
<dbReference type="GO" id="GO:0008233">
    <property type="term" value="F:peptidase activity"/>
    <property type="evidence" value="ECO:0007669"/>
    <property type="project" value="UniProtKB-KW"/>
</dbReference>
<dbReference type="Gene3D" id="2.40.10.10">
    <property type="entry name" value="Trypsin-like serine proteases"/>
    <property type="match status" value="2"/>
</dbReference>
<keyword evidence="3" id="KW-1185">Reference proteome</keyword>
<reference evidence="2 3" key="1">
    <citation type="submission" date="2021-01" db="EMBL/GenBank/DDBJ databases">
        <title>Whole genome shotgun sequence of Asanoa iriomotensis NBRC 100142.</title>
        <authorList>
            <person name="Komaki H."/>
            <person name="Tamura T."/>
        </authorList>
    </citation>
    <scope>NUCLEOTIDE SEQUENCE [LARGE SCALE GENOMIC DNA]</scope>
    <source>
        <strain evidence="2 3">NBRC 100142</strain>
    </source>
</reference>
<keyword evidence="2" id="KW-0378">Hydrolase</keyword>
<gene>
    <name evidence="2" type="ORF">Air01nite_74780</name>
</gene>
<dbReference type="SUPFAM" id="SSF50494">
    <property type="entry name" value="Trypsin-like serine proteases"/>
    <property type="match status" value="1"/>
</dbReference>
<feature type="signal peptide" evidence="1">
    <location>
        <begin position="1"/>
        <end position="27"/>
    </location>
</feature>
<keyword evidence="2" id="KW-0645">Protease</keyword>
<dbReference type="EMBL" id="BONC01000102">
    <property type="protein sequence ID" value="GIF61383.1"/>
    <property type="molecule type" value="Genomic_DNA"/>
</dbReference>
<name>A0ABQ4CF40_9ACTN</name>
<sequence length="433" mass="46190">MKRARSSLLGACLTVGLLLALPGQAIALAVTPEPAPAAAADRWPDALVRDYLKAYPHLTAAQVRERLDRLAGRKSLAAKWQEQLSGTYAGTWYDFGADVWHIQVTKDDASPAVAEQAAAIGQRAAVDVVRHALTELDATRQALQARLGSRTGSPTGLVHVDVQANRVVAEVDATAARSLAAADLPDHVELRAAKAPTETVVPAVCHDRYNCGQPLRGGINVGPWNTATGRANNYCSLGFTVRASDSTRWALTAGHCASLNQLWGHGEQQIGQVRDVRNNNTDAVDVARIRIANAYWLQAGGGYMYSTSSSTVDVDAAITNRSQIEINDPVCFNSRSYPANPPGGDNCGVVILISSLYRTMPAVSGVDMCGGDSGGSAYLKVGDARWAYGLVSATTARGTDDCMRQGSVYFSPLPDIYRYFDQSAAATIRVETR</sequence>